<dbReference type="Proteomes" id="UP000231333">
    <property type="component" value="Unassembled WGS sequence"/>
</dbReference>
<keyword evidence="2 3" id="KW-0694">RNA-binding</keyword>
<dbReference type="CDD" id="cd09294">
    <property type="entry name" value="SmpB"/>
    <property type="match status" value="1"/>
</dbReference>
<name>A0A2H0QWG9_9BACT</name>
<evidence type="ECO:0000256" key="4">
    <source>
        <dbReference type="SAM" id="MobiDB-lite"/>
    </source>
</evidence>
<keyword evidence="1 3" id="KW-0963">Cytoplasm</keyword>
<dbReference type="EMBL" id="PCXL01000009">
    <property type="protein sequence ID" value="PIR38611.1"/>
    <property type="molecule type" value="Genomic_DNA"/>
</dbReference>
<feature type="region of interest" description="Disordered" evidence="4">
    <location>
        <begin position="123"/>
        <end position="147"/>
    </location>
</feature>
<dbReference type="GO" id="GO:0003723">
    <property type="term" value="F:RNA binding"/>
    <property type="evidence" value="ECO:0007669"/>
    <property type="project" value="UniProtKB-UniRule"/>
</dbReference>
<gene>
    <name evidence="3" type="primary">smpB</name>
    <name evidence="5" type="ORF">COV34_00855</name>
</gene>
<proteinExistence type="inferred from homology"/>
<feature type="compositionally biased region" description="Basic and acidic residues" evidence="4">
    <location>
        <begin position="127"/>
        <end position="147"/>
    </location>
</feature>
<dbReference type="PANTHER" id="PTHR30308">
    <property type="entry name" value="TMRNA-BINDING COMPONENT OF TRANS-TRANSLATION TAGGING COMPLEX"/>
    <property type="match status" value="1"/>
</dbReference>
<evidence type="ECO:0000313" key="6">
    <source>
        <dbReference type="Proteomes" id="UP000231333"/>
    </source>
</evidence>
<dbReference type="SUPFAM" id="SSF74982">
    <property type="entry name" value="Small protein B (SmpB)"/>
    <property type="match status" value="1"/>
</dbReference>
<organism evidence="5 6">
    <name type="scientific">Candidatus Zambryskibacteria bacterium CG10_big_fil_rev_8_21_14_0_10_42_12</name>
    <dbReference type="NCBI Taxonomy" id="1975115"/>
    <lineage>
        <taxon>Bacteria</taxon>
        <taxon>Candidatus Zambryskiibacteriota</taxon>
    </lineage>
</organism>
<comment type="caution">
    <text evidence="5">The sequence shown here is derived from an EMBL/GenBank/DDBJ whole genome shotgun (WGS) entry which is preliminary data.</text>
</comment>
<dbReference type="PROSITE" id="PS01317">
    <property type="entry name" value="SSRP"/>
    <property type="match status" value="1"/>
</dbReference>
<dbReference type="Gene3D" id="2.40.280.10">
    <property type="match status" value="1"/>
</dbReference>
<dbReference type="GO" id="GO:0070929">
    <property type="term" value="P:trans-translation"/>
    <property type="evidence" value="ECO:0007669"/>
    <property type="project" value="UniProtKB-UniRule"/>
</dbReference>
<dbReference type="AlphaFoldDB" id="A0A2H0QWG9"/>
<dbReference type="InterPro" id="IPR023620">
    <property type="entry name" value="SmpB"/>
</dbReference>
<dbReference type="Pfam" id="PF01668">
    <property type="entry name" value="SmpB"/>
    <property type="match status" value="1"/>
</dbReference>
<dbReference type="InterPro" id="IPR000037">
    <property type="entry name" value="SsrA-bd_prot"/>
</dbReference>
<dbReference type="InterPro" id="IPR020081">
    <property type="entry name" value="SsrA-bd_prot_CS"/>
</dbReference>
<dbReference type="NCBIfam" id="TIGR00086">
    <property type="entry name" value="smpB"/>
    <property type="match status" value="1"/>
</dbReference>
<protein>
    <recommendedName>
        <fullName evidence="3">SsrA-binding protein</fullName>
    </recommendedName>
    <alternativeName>
        <fullName evidence="3">Small protein B</fullName>
    </alternativeName>
</protein>
<comment type="similarity">
    <text evidence="3">Belongs to the SmpB family.</text>
</comment>
<comment type="subcellular location">
    <subcellularLocation>
        <location evidence="3">Cytoplasm</location>
    </subcellularLocation>
    <text evidence="3">The tmRNA-SmpB complex associates with stalled 70S ribosomes.</text>
</comment>
<evidence type="ECO:0000256" key="2">
    <source>
        <dbReference type="ARBA" id="ARBA00022884"/>
    </source>
</evidence>
<evidence type="ECO:0000313" key="5">
    <source>
        <dbReference type="EMBL" id="PIR38611.1"/>
    </source>
</evidence>
<evidence type="ECO:0000256" key="3">
    <source>
        <dbReference type="HAMAP-Rule" id="MF_00023"/>
    </source>
</evidence>
<dbReference type="GO" id="GO:0005829">
    <property type="term" value="C:cytosol"/>
    <property type="evidence" value="ECO:0007669"/>
    <property type="project" value="TreeGrafter"/>
</dbReference>
<dbReference type="PANTHER" id="PTHR30308:SF2">
    <property type="entry name" value="SSRA-BINDING PROTEIN"/>
    <property type="match status" value="1"/>
</dbReference>
<dbReference type="HAMAP" id="MF_00023">
    <property type="entry name" value="SmpB"/>
    <property type="match status" value="1"/>
</dbReference>
<dbReference type="NCBIfam" id="NF003843">
    <property type="entry name" value="PRK05422.1"/>
    <property type="match status" value="1"/>
</dbReference>
<reference evidence="5 6" key="1">
    <citation type="submission" date="2017-09" db="EMBL/GenBank/DDBJ databases">
        <title>Depth-based differentiation of microbial function through sediment-hosted aquifers and enrichment of novel symbionts in the deep terrestrial subsurface.</title>
        <authorList>
            <person name="Probst A.J."/>
            <person name="Ladd B."/>
            <person name="Jarett J.K."/>
            <person name="Geller-Mcgrath D.E."/>
            <person name="Sieber C.M."/>
            <person name="Emerson J.B."/>
            <person name="Anantharaman K."/>
            <person name="Thomas B.C."/>
            <person name="Malmstrom R."/>
            <person name="Stieglmeier M."/>
            <person name="Klingl A."/>
            <person name="Woyke T."/>
            <person name="Ryan C.M."/>
            <person name="Banfield J.F."/>
        </authorList>
    </citation>
    <scope>NUCLEOTIDE SEQUENCE [LARGE SCALE GENOMIC DNA]</scope>
    <source>
        <strain evidence="5">CG10_big_fil_rev_8_21_14_0_10_42_12</strain>
    </source>
</reference>
<accession>A0A2H0QWG9</accession>
<comment type="function">
    <text evidence="3">Required for rescue of stalled ribosomes mediated by trans-translation. Binds to transfer-messenger RNA (tmRNA), required for stable association of tmRNA with ribosomes. tmRNA and SmpB together mimic tRNA shape, replacing the anticodon stem-loop with SmpB. tmRNA is encoded by the ssrA gene; the 2 termini fold to resemble tRNA(Ala) and it encodes a 'tag peptide', a short internal open reading frame. During trans-translation Ala-aminoacylated tmRNA acts like a tRNA, entering the A-site of stalled ribosomes, displacing the stalled mRNA. The ribosome then switches to translate the ORF on the tmRNA; the nascent peptide is terminated with the 'tag peptide' encoded by the tmRNA and targeted for degradation. The ribosome is freed to recommence translation, which seems to be the essential function of trans-translation.</text>
</comment>
<evidence type="ECO:0000256" key="1">
    <source>
        <dbReference type="ARBA" id="ARBA00022490"/>
    </source>
</evidence>
<sequence length="147" mass="17062">MNLIEYKKANLKYEILEEFEAGLELHGYEVKSLRNKQGSLDGSHITVRGNEAFIVGSFIPPYQVANTPKEYDPYRLRRLLLNKKEIAELAGKEKEKGLTIVPISLYNKGRVIKARIAVVRGKKKHDKRETIKKRDTDRDIRRSLKIR</sequence>
<dbReference type="GO" id="GO:0070930">
    <property type="term" value="P:trans-translation-dependent protein tagging"/>
    <property type="evidence" value="ECO:0007669"/>
    <property type="project" value="TreeGrafter"/>
</dbReference>